<dbReference type="InterPro" id="IPR024344">
    <property type="entry name" value="MDMPI_metal-binding"/>
</dbReference>
<gene>
    <name evidence="2" type="ORF">SAMN05660662_3397</name>
</gene>
<evidence type="ECO:0000313" key="3">
    <source>
        <dbReference type="Proteomes" id="UP000199406"/>
    </source>
</evidence>
<name>A0A1G7P1K7_9ACTN</name>
<dbReference type="STRING" id="1550231.SAMN05660662_3397"/>
<reference evidence="3" key="1">
    <citation type="submission" date="2016-10" db="EMBL/GenBank/DDBJ databases">
        <authorList>
            <person name="Varghese N."/>
            <person name="Submissions S."/>
        </authorList>
    </citation>
    <scope>NUCLEOTIDE SEQUENCE [LARGE SCALE GENOMIC DNA]</scope>
    <source>
        <strain evidence="3">DSM 44268</strain>
    </source>
</reference>
<dbReference type="EMBL" id="FNBT01000007">
    <property type="protein sequence ID" value="SDF79987.1"/>
    <property type="molecule type" value="Genomic_DNA"/>
</dbReference>
<organism evidence="2 3">
    <name type="scientific">Blastococcus aurantiacus</name>
    <dbReference type="NCBI Taxonomy" id="1550231"/>
    <lineage>
        <taxon>Bacteria</taxon>
        <taxon>Bacillati</taxon>
        <taxon>Actinomycetota</taxon>
        <taxon>Actinomycetes</taxon>
        <taxon>Geodermatophilales</taxon>
        <taxon>Geodermatophilaceae</taxon>
        <taxon>Blastococcus</taxon>
    </lineage>
</organism>
<protein>
    <submittedName>
        <fullName evidence="2">TIGR03085 family protein</fullName>
    </submittedName>
</protein>
<dbReference type="Proteomes" id="UP000199406">
    <property type="component" value="Unassembled WGS sequence"/>
</dbReference>
<evidence type="ECO:0000259" key="1">
    <source>
        <dbReference type="Pfam" id="PF11716"/>
    </source>
</evidence>
<dbReference type="InterPro" id="IPR017519">
    <property type="entry name" value="CHP03085"/>
</dbReference>
<dbReference type="InterPro" id="IPR017517">
    <property type="entry name" value="Maleyloyr_isom"/>
</dbReference>
<accession>A0A1G7P1K7</accession>
<dbReference type="AlphaFoldDB" id="A0A1G7P1K7"/>
<dbReference type="Pfam" id="PF11716">
    <property type="entry name" value="MDMPI_N"/>
    <property type="match status" value="1"/>
</dbReference>
<sequence length="209" mass="22766">MGSVGPVTSPAAGSLAVHERRALADLLAELGPDAPTCCEGWTTAHLAAHLVVRDRRPDAMPGYALEMVPRLARLGGWAHRVEDAARTRRSYADLVEQVRSGAPRWSPLAWPGLEQLNVPEFAIHHEDVRRAQPGWAPRELPATVQDRLWVPATLYARRGAGRRGVVLRRSDRPGVEARIGAGARTVEGEPLELLLWAAGRRDVARVSVG</sequence>
<keyword evidence="3" id="KW-1185">Reference proteome</keyword>
<dbReference type="SUPFAM" id="SSF109854">
    <property type="entry name" value="DinB/YfiT-like putative metalloenzymes"/>
    <property type="match status" value="1"/>
</dbReference>
<dbReference type="InterPro" id="IPR034660">
    <property type="entry name" value="DinB/YfiT-like"/>
</dbReference>
<dbReference type="GO" id="GO:0046872">
    <property type="term" value="F:metal ion binding"/>
    <property type="evidence" value="ECO:0007669"/>
    <property type="project" value="InterPro"/>
</dbReference>
<proteinExistence type="predicted"/>
<evidence type="ECO:0000313" key="2">
    <source>
        <dbReference type="EMBL" id="SDF79987.1"/>
    </source>
</evidence>
<dbReference type="NCBIfam" id="TIGR03085">
    <property type="entry name" value="TIGR03085 family metal-binding protein"/>
    <property type="match status" value="1"/>
</dbReference>
<dbReference type="NCBIfam" id="TIGR03083">
    <property type="entry name" value="maleylpyruvate isomerase family mycothiol-dependent enzyme"/>
    <property type="match status" value="1"/>
</dbReference>
<dbReference type="OrthoDB" id="3268903at2"/>
<feature type="domain" description="Mycothiol-dependent maleylpyruvate isomerase metal-binding" evidence="1">
    <location>
        <begin position="18"/>
        <end position="104"/>
    </location>
</feature>